<reference evidence="5 6" key="1">
    <citation type="submission" date="2021-05" db="EMBL/GenBank/DDBJ databases">
        <title>Genome Assembly of Synthetic Allotetraploid Brassica napus Reveals Homoeologous Exchanges between Subgenomes.</title>
        <authorList>
            <person name="Davis J.T."/>
        </authorList>
    </citation>
    <scope>NUCLEOTIDE SEQUENCE [LARGE SCALE GENOMIC DNA]</scope>
    <source>
        <strain evidence="6">cv. Da-Ae</strain>
        <tissue evidence="5">Seedling</tissue>
    </source>
</reference>
<keyword evidence="3" id="KW-0808">Transferase</keyword>
<evidence type="ECO:0000256" key="1">
    <source>
        <dbReference type="ARBA" id="ARBA00009995"/>
    </source>
</evidence>
<dbReference type="CDD" id="cd03784">
    <property type="entry name" value="GT1_Gtf-like"/>
    <property type="match status" value="2"/>
</dbReference>
<name>A0ABQ8C3Q7_BRANA</name>
<dbReference type="PANTHER" id="PTHR11926">
    <property type="entry name" value="GLUCOSYL/GLUCURONOSYL TRANSFERASES"/>
    <property type="match status" value="1"/>
</dbReference>
<gene>
    <name evidence="5" type="ORF">HID58_035025</name>
</gene>
<dbReference type="Pfam" id="PF26168">
    <property type="entry name" value="Glyco_transf_N"/>
    <property type="match status" value="2"/>
</dbReference>
<sequence>MASHIVSSGQKPHVVCVPYPAQGHIDPMLKVAKLLHNRGFHVTFVNNVYNHNRLLRSRGPNALDRIPTFRFESIPDGLLETDGDKMQDIPSLCEATMKNCLAPFKELLQRINVRDDVSPVSCIVADGIMTFTLDAAEELGIPCVIFWTTSACGFLSYMYFHSFIEKDLCPLKDESYLNTQIDWIPTMKDLKLKDIPSFIRATSRDDIMLNFFLHETDQLKRASAIILNTFDDLEHDTIQSLQSILPPVYTIGPLHLLVNRDIDEDIEIGRMGSSLWKEEKECLDWLDTKPINSVVYVNFGSITVMSAKQLVEFAWGLAATGKEFLWVIRPDLVDGEVPMLPPDFLTETAGRRMLATWCPQEKVLAYPAVGGFLTHCGWNSTIESLCGGVPMVCWPFFAEQPTNCKFCCDEWGVGMEIGGDVGREEVEAVVRELMDGAKGKSMRKKAEEWRGLAEKATEHTCGSSELNLQIVVNTVLLQHLHPSILAKERDGRDGTDRQRVRRSPWSRARWRETKMESRAVSPARKQHVVCVPYPAQGHINPMMKVAKLLHAKGFYVTFVNTIYNHKRLLRSRGSNALDGLPSFRFESIPDGLPETDVDVTQDIPSLCESTPKYSLAPFKELLRRINAQDEVPPVNCIVSDGCMSFTLDAAEELGVPEVLFWTTSACGFLAYLHYHKFIEKGLSPLKDESYLTKEHLDTIIDWIPSMKNLRLKDIPSFVRTTNPNDIMLNFLVRETERAKRASAIILNTFDDLEHDVIQSMQSIVPPVYSIGPLHLQVKQQISEDSELGRMGSNLWKEETECMDWLNTKAPNSVVYVNFGSITVMTAKQLVEFAWGLAATGKEFLWVIRPDLVAGEVSMVPPEFLTETADRSMLASWCPQEEVLSHPAVGGFLTHCGWNSTLESICGGVPMVCWPFFAEQQTNCKFCCDEWEIGVEIGGDVRREEVEAVVRELMDGEKGKKMREKAAEWRSLAEKATECKRGSSVVNFDNVVKVLLGE</sequence>
<dbReference type="PANTHER" id="PTHR11926:SF774">
    <property type="entry name" value="UDP-GLYCOSYLTRANSFERASE 85A1-RELATED"/>
    <property type="match status" value="1"/>
</dbReference>
<keyword evidence="6" id="KW-1185">Reference proteome</keyword>
<dbReference type="SUPFAM" id="SSF53756">
    <property type="entry name" value="UDP-Glycosyltransferase/glycogen phosphorylase"/>
    <property type="match status" value="2"/>
</dbReference>
<organism evidence="5 6">
    <name type="scientific">Brassica napus</name>
    <name type="common">Rape</name>
    <dbReference type="NCBI Taxonomy" id="3708"/>
    <lineage>
        <taxon>Eukaryota</taxon>
        <taxon>Viridiplantae</taxon>
        <taxon>Streptophyta</taxon>
        <taxon>Embryophyta</taxon>
        <taxon>Tracheophyta</taxon>
        <taxon>Spermatophyta</taxon>
        <taxon>Magnoliopsida</taxon>
        <taxon>eudicotyledons</taxon>
        <taxon>Gunneridae</taxon>
        <taxon>Pentapetalae</taxon>
        <taxon>rosids</taxon>
        <taxon>malvids</taxon>
        <taxon>Brassicales</taxon>
        <taxon>Brassicaceae</taxon>
        <taxon>Brassiceae</taxon>
        <taxon>Brassica</taxon>
    </lineage>
</organism>
<comment type="similarity">
    <text evidence="1">Belongs to the UDP-glycosyltransferase family.</text>
</comment>
<dbReference type="Gene3D" id="3.40.50.2000">
    <property type="entry name" value="Glycogen Phosphorylase B"/>
    <property type="match status" value="4"/>
</dbReference>
<dbReference type="InterPro" id="IPR035595">
    <property type="entry name" value="UDP_glycos_trans_CS"/>
</dbReference>
<protein>
    <recommendedName>
        <fullName evidence="4">Glycosyltransferase N-terminal domain-containing protein</fullName>
    </recommendedName>
</protein>
<evidence type="ECO:0000259" key="4">
    <source>
        <dbReference type="Pfam" id="PF26168"/>
    </source>
</evidence>
<evidence type="ECO:0000256" key="3">
    <source>
        <dbReference type="ARBA" id="ARBA00022679"/>
    </source>
</evidence>
<evidence type="ECO:0000313" key="6">
    <source>
        <dbReference type="Proteomes" id="UP000824890"/>
    </source>
</evidence>
<accession>A0ABQ8C3Q7</accession>
<dbReference type="Proteomes" id="UP000824890">
    <property type="component" value="Unassembled WGS sequence"/>
</dbReference>
<evidence type="ECO:0000313" key="5">
    <source>
        <dbReference type="EMBL" id="KAH0911704.1"/>
    </source>
</evidence>
<evidence type="ECO:0000256" key="2">
    <source>
        <dbReference type="ARBA" id="ARBA00022676"/>
    </source>
</evidence>
<dbReference type="Pfam" id="PF00201">
    <property type="entry name" value="UDPGT"/>
    <property type="match status" value="2"/>
</dbReference>
<dbReference type="PROSITE" id="PS00375">
    <property type="entry name" value="UDPGT"/>
    <property type="match status" value="2"/>
</dbReference>
<dbReference type="EMBL" id="JAGKQM010000009">
    <property type="protein sequence ID" value="KAH0911704.1"/>
    <property type="molecule type" value="Genomic_DNA"/>
</dbReference>
<keyword evidence="2" id="KW-0328">Glycosyltransferase</keyword>
<feature type="domain" description="Glycosyltransferase N-terminal" evidence="4">
    <location>
        <begin position="14"/>
        <end position="61"/>
    </location>
</feature>
<feature type="domain" description="Glycosyltransferase N-terminal" evidence="4">
    <location>
        <begin position="528"/>
        <end position="588"/>
    </location>
</feature>
<dbReference type="InterPro" id="IPR002213">
    <property type="entry name" value="UDP_glucos_trans"/>
</dbReference>
<comment type="caution">
    <text evidence="5">The sequence shown here is derived from an EMBL/GenBank/DDBJ whole genome shotgun (WGS) entry which is preliminary data.</text>
</comment>
<dbReference type="InterPro" id="IPR058980">
    <property type="entry name" value="Glyco_transf_N"/>
</dbReference>
<proteinExistence type="inferred from homology"/>